<dbReference type="RefSeq" id="WP_277948785.1">
    <property type="nucleotide sequence ID" value="NZ_JTLV02000007.1"/>
</dbReference>
<protein>
    <submittedName>
        <fullName evidence="1">Uncharacterized protein</fullName>
    </submittedName>
</protein>
<evidence type="ECO:0000313" key="2">
    <source>
        <dbReference type="Proteomes" id="UP000031565"/>
    </source>
</evidence>
<reference evidence="1 2" key="1">
    <citation type="journal article" date="2015" name="MBio">
        <title>Genome sequence of the Drosophila melanogaster male-killing Spiroplasma strain MSRO endosymbiont.</title>
        <authorList>
            <person name="Paredes J.C."/>
            <person name="Herren J.K."/>
            <person name="Schupfer F."/>
            <person name="Marin R."/>
            <person name="Claverol S."/>
            <person name="Kuo C.H."/>
            <person name="Lemaitre B."/>
            <person name="Beven L."/>
        </authorList>
    </citation>
    <scope>NUCLEOTIDE SEQUENCE [LARGE SCALE GENOMIC DNA]</scope>
    <source>
        <strain evidence="1 2">MSRO</strain>
    </source>
</reference>
<sequence>MTNSLKIVQKYKGEEINILTIDDFNKQPINQLYEPIMKHLLL</sequence>
<dbReference type="EMBL" id="JTLV02000007">
    <property type="protein sequence ID" value="PQM29796.1"/>
    <property type="molecule type" value="Genomic_DNA"/>
</dbReference>
<keyword evidence="2" id="KW-1185">Reference proteome</keyword>
<organism evidence="1 2">
    <name type="scientific">Spiroplasma poulsonii</name>
    <dbReference type="NCBI Taxonomy" id="2138"/>
    <lineage>
        <taxon>Bacteria</taxon>
        <taxon>Bacillati</taxon>
        <taxon>Mycoplasmatota</taxon>
        <taxon>Mollicutes</taxon>
        <taxon>Entomoplasmatales</taxon>
        <taxon>Spiroplasmataceae</taxon>
        <taxon>Spiroplasma</taxon>
    </lineage>
</organism>
<accession>A0A2P6F8P9</accession>
<dbReference type="Proteomes" id="UP000031565">
    <property type="component" value="Unassembled WGS sequence"/>
</dbReference>
<name>A0A2P6F8P9_9MOLU</name>
<proteinExistence type="predicted"/>
<comment type="caution">
    <text evidence="1">The sequence shown here is derived from an EMBL/GenBank/DDBJ whole genome shotgun (WGS) entry which is preliminary data.</text>
</comment>
<gene>
    <name evidence="1" type="ORF">SMSRO_SF029640</name>
</gene>
<evidence type="ECO:0000313" key="1">
    <source>
        <dbReference type="EMBL" id="PQM29796.1"/>
    </source>
</evidence>
<dbReference type="AlphaFoldDB" id="A0A2P6F8P9"/>